<evidence type="ECO:0000313" key="10">
    <source>
        <dbReference type="Proteomes" id="UP000636479"/>
    </source>
</evidence>
<dbReference type="GO" id="GO:0140042">
    <property type="term" value="P:lipid droplet formation"/>
    <property type="evidence" value="ECO:0007669"/>
    <property type="project" value="UniProtKB-ARBA"/>
</dbReference>
<evidence type="ECO:0000313" key="9">
    <source>
        <dbReference type="EMBL" id="KAF7306789.1"/>
    </source>
</evidence>
<dbReference type="PANTHER" id="PTHR21212:SF0">
    <property type="entry name" value="SEIPIN"/>
    <property type="match status" value="1"/>
</dbReference>
<dbReference type="GO" id="GO:0005789">
    <property type="term" value="C:endoplasmic reticulum membrane"/>
    <property type="evidence" value="ECO:0007669"/>
    <property type="project" value="UniProtKB-SubCell"/>
</dbReference>
<feature type="region of interest" description="Disordered" evidence="7">
    <location>
        <begin position="271"/>
        <end position="290"/>
    </location>
</feature>
<keyword evidence="2 8" id="KW-0812">Transmembrane</keyword>
<dbReference type="InterPro" id="IPR009617">
    <property type="entry name" value="Seipin"/>
</dbReference>
<dbReference type="CDD" id="cd23995">
    <property type="entry name" value="Seipin_BSCL2_like"/>
    <property type="match status" value="1"/>
</dbReference>
<keyword evidence="4 8" id="KW-1133">Transmembrane helix</keyword>
<feature type="transmembrane region" description="Helical" evidence="8">
    <location>
        <begin position="20"/>
        <end position="45"/>
    </location>
</feature>
<gene>
    <name evidence="9" type="ORF">MIND_00470600</name>
</gene>
<keyword evidence="6 8" id="KW-0472">Membrane</keyword>
<comment type="caution">
    <text evidence="9">The sequence shown here is derived from an EMBL/GenBank/DDBJ whole genome shotgun (WGS) entry which is preliminary data.</text>
</comment>
<dbReference type="AlphaFoldDB" id="A0A8H6WBX9"/>
<dbReference type="Pfam" id="PF06775">
    <property type="entry name" value="Seipin"/>
    <property type="match status" value="1"/>
</dbReference>
<evidence type="ECO:0000256" key="8">
    <source>
        <dbReference type="SAM" id="Phobius"/>
    </source>
</evidence>
<feature type="transmembrane region" description="Helical" evidence="8">
    <location>
        <begin position="222"/>
        <end position="249"/>
    </location>
</feature>
<name>A0A8H6WBX9_9AGAR</name>
<dbReference type="GO" id="GO:0006629">
    <property type="term" value="P:lipid metabolic process"/>
    <property type="evidence" value="ECO:0007669"/>
    <property type="project" value="UniProtKB-KW"/>
</dbReference>
<dbReference type="RefSeq" id="XP_037221808.1">
    <property type="nucleotide sequence ID" value="XM_037361516.1"/>
</dbReference>
<dbReference type="OrthoDB" id="3990054at2759"/>
<evidence type="ECO:0008006" key="11">
    <source>
        <dbReference type="Google" id="ProtNLM"/>
    </source>
</evidence>
<reference evidence="9" key="1">
    <citation type="submission" date="2020-05" db="EMBL/GenBank/DDBJ databases">
        <title>Mycena genomes resolve the evolution of fungal bioluminescence.</title>
        <authorList>
            <person name="Tsai I.J."/>
        </authorList>
    </citation>
    <scope>NUCLEOTIDE SEQUENCE</scope>
    <source>
        <strain evidence="9">171206Taipei</strain>
    </source>
</reference>
<dbReference type="PANTHER" id="PTHR21212">
    <property type="entry name" value="BERNARDINELLI-SEIP CONGENITAL LIPODYSTROPHY 2 HOMOLOG BSCL2 PROTEIN"/>
    <property type="match status" value="1"/>
</dbReference>
<dbReference type="EMBL" id="JACAZF010000004">
    <property type="protein sequence ID" value="KAF7306789.1"/>
    <property type="molecule type" value="Genomic_DNA"/>
</dbReference>
<evidence type="ECO:0000256" key="1">
    <source>
        <dbReference type="ARBA" id="ARBA00004477"/>
    </source>
</evidence>
<evidence type="ECO:0000256" key="4">
    <source>
        <dbReference type="ARBA" id="ARBA00022989"/>
    </source>
</evidence>
<sequence length="333" mass="36775">MLLPSTRSLVSSVWFLLRPTLPLLVFLSLIPLISLLSASAGWIVWKNAAVSWRTTLYLQYGYHAFLFFHFSPTNHKTCRDGLPPYAHADLPPLVSKQRYDMSLDLQVPNIDSNFALGNFMAGLTLTTRSNKTIISVRRPAIVVPPRLGLMSRRPAFITVHIPLLTSYATGTSNVVADVEIGRRDHWKSLGSEQGRELSVVSATLNGVVVHHGLRGLVTRFPLLTALISACIFMAISSIVVGICVIPMTFRRPTSILEIELEPVAEEVVVSSASSDSSESSEEKPSILRRRTSSRAELKLEELPTPILIPNSNTIPLRRRRSKLVDPVSSDSDS</sequence>
<keyword evidence="5" id="KW-0443">Lipid metabolism</keyword>
<evidence type="ECO:0000256" key="3">
    <source>
        <dbReference type="ARBA" id="ARBA00022824"/>
    </source>
</evidence>
<proteinExistence type="predicted"/>
<dbReference type="GeneID" id="59344032"/>
<comment type="subcellular location">
    <subcellularLocation>
        <location evidence="1">Endoplasmic reticulum membrane</location>
        <topology evidence="1">Multi-pass membrane protein</topology>
    </subcellularLocation>
</comment>
<protein>
    <recommendedName>
        <fullName evidence="11">Seipin</fullName>
    </recommendedName>
</protein>
<accession>A0A8H6WBX9</accession>
<organism evidence="9 10">
    <name type="scientific">Mycena indigotica</name>
    <dbReference type="NCBI Taxonomy" id="2126181"/>
    <lineage>
        <taxon>Eukaryota</taxon>
        <taxon>Fungi</taxon>
        <taxon>Dikarya</taxon>
        <taxon>Basidiomycota</taxon>
        <taxon>Agaricomycotina</taxon>
        <taxon>Agaricomycetes</taxon>
        <taxon>Agaricomycetidae</taxon>
        <taxon>Agaricales</taxon>
        <taxon>Marasmiineae</taxon>
        <taxon>Mycenaceae</taxon>
        <taxon>Mycena</taxon>
    </lineage>
</organism>
<evidence type="ECO:0000256" key="7">
    <source>
        <dbReference type="SAM" id="MobiDB-lite"/>
    </source>
</evidence>
<evidence type="ECO:0000256" key="6">
    <source>
        <dbReference type="ARBA" id="ARBA00023136"/>
    </source>
</evidence>
<keyword evidence="3" id="KW-0256">Endoplasmic reticulum</keyword>
<evidence type="ECO:0000256" key="5">
    <source>
        <dbReference type="ARBA" id="ARBA00023098"/>
    </source>
</evidence>
<keyword evidence="10" id="KW-1185">Reference proteome</keyword>
<evidence type="ECO:0000256" key="2">
    <source>
        <dbReference type="ARBA" id="ARBA00022692"/>
    </source>
</evidence>
<dbReference type="Proteomes" id="UP000636479">
    <property type="component" value="Unassembled WGS sequence"/>
</dbReference>